<keyword evidence="1" id="KW-0812">Transmembrane</keyword>
<reference evidence="3" key="1">
    <citation type="submission" date="2016-10" db="EMBL/GenBank/DDBJ databases">
        <authorList>
            <person name="Varghese N."/>
            <person name="Submissions S."/>
        </authorList>
    </citation>
    <scope>NUCLEOTIDE SEQUENCE [LARGE SCALE GENOMIC DNA]</scope>
    <source>
        <strain evidence="3">S9</strain>
    </source>
</reference>
<evidence type="ECO:0000313" key="2">
    <source>
        <dbReference type="EMBL" id="SES30819.1"/>
    </source>
</evidence>
<accession>A0A1H9WAK6</accession>
<keyword evidence="3" id="KW-1185">Reference proteome</keyword>
<proteinExistence type="predicted"/>
<keyword evidence="1" id="KW-1133">Transmembrane helix</keyword>
<dbReference type="EMBL" id="FOGT01000015">
    <property type="protein sequence ID" value="SES30819.1"/>
    <property type="molecule type" value="Genomic_DNA"/>
</dbReference>
<dbReference type="STRING" id="1601833.SAMN05518684_11586"/>
<feature type="transmembrane region" description="Helical" evidence="1">
    <location>
        <begin position="126"/>
        <end position="149"/>
    </location>
</feature>
<sequence length="168" mass="19859">MVKKLSVFVGIVLVSMFVFSSVVYSSHVHQMKAENRVLAADSRDNYADVSMKGADSHLIYNPGAWPVPHREFIYWGPGYERYPDKFGTHYPYPVSQPHRFDYQPVYPSTYDQQFKGRVYRTLDERIFALLDELSAVGMIALYFFIRIMYTNWFRPQKKKKQPRLRLPF</sequence>
<dbReference type="Proteomes" id="UP000198571">
    <property type="component" value="Unassembled WGS sequence"/>
</dbReference>
<name>A0A1H9WAK6_9BACI</name>
<keyword evidence="1" id="KW-0472">Membrane</keyword>
<gene>
    <name evidence="2" type="ORF">SAMN05518684_11586</name>
</gene>
<protein>
    <submittedName>
        <fullName evidence="2">Uncharacterized protein</fullName>
    </submittedName>
</protein>
<dbReference type="AlphaFoldDB" id="A0A1H9WAK6"/>
<evidence type="ECO:0000313" key="3">
    <source>
        <dbReference type="Proteomes" id="UP000198571"/>
    </source>
</evidence>
<organism evidence="2 3">
    <name type="scientific">Salipaludibacillus aurantiacus</name>
    <dbReference type="NCBI Taxonomy" id="1601833"/>
    <lineage>
        <taxon>Bacteria</taxon>
        <taxon>Bacillati</taxon>
        <taxon>Bacillota</taxon>
        <taxon>Bacilli</taxon>
        <taxon>Bacillales</taxon>
        <taxon>Bacillaceae</taxon>
    </lineage>
</organism>
<evidence type="ECO:0000256" key="1">
    <source>
        <dbReference type="SAM" id="Phobius"/>
    </source>
</evidence>
<dbReference type="RefSeq" id="WP_093054452.1">
    <property type="nucleotide sequence ID" value="NZ_FOGT01000015.1"/>
</dbReference>